<evidence type="ECO:0000259" key="2">
    <source>
        <dbReference type="Pfam" id="PF04101"/>
    </source>
</evidence>
<sequence>MTLSESAAAVPARDRRSGRARLPDAEGWAVRDGVKLAWSSYGSGPATILLLPTWSIVDSRVWKAQVGYLARHVRVITFDGRGCGLSDVPRDPADYVDEQFAADAVAVLDAAGVRRAVVVGFSSGGSWAVHLAAGWPERVAGLVAIAPSCLFDDSAHPERSRSWWEEDPEHPTGWQTYSRAFWQRGGFTEFVPYFFGQLFCEPHSTKQIEDGIGWALDTGWEATAASRDGRVGARGAVRTPIEPLCARVRCPVLVIHGTDDRIVPFEVGARLAELTGGELLRLDGVGHGPQARHPVLVNTELRRFTERIWPPTVERSWRRALGRPTRVLYLSSPIGLGHARRDLAVADELRRLRPDVAVDWLAQHPVTRVLADRGEAVHPASRWLANESAHIEAESLDHDLHAFGALRRMDEILINNFMVFDDVVADGEYDLVVGDEAWDVDYFLHENPDRKRFAYAWFTDFVGWLPMPDGGAAEAALTADYNAEMIEQRARFRRLRDRSLFVGQPADIVPDAFGPGLPAIRDWTRANFDFTGYITDRGPVGPDERAALRAKHGYADDERVCLVSVGGSGVGDALLRRVLAAVPLARRRAPELRFVIVAGPRIDPAGLPTPTGATVTGYLPDLDEHIVACDLAVVQGGLSTCMELTAAARPFLYVPLRHHFEQNFHVRSRLDRYHAGTRIDYDLACDPDALVAAMLDRLDRPVAYRPVETDGAARAAAYLVDLL</sequence>
<gene>
    <name evidence="3" type="ORF">GCM10022236_20140</name>
</gene>
<comment type="caution">
    <text evidence="3">The sequence shown here is derived from an EMBL/GenBank/DDBJ whole genome shotgun (WGS) entry which is preliminary data.</text>
</comment>
<evidence type="ECO:0000313" key="3">
    <source>
        <dbReference type="EMBL" id="GAA3617870.1"/>
    </source>
</evidence>
<evidence type="ECO:0000259" key="1">
    <source>
        <dbReference type="Pfam" id="PF00561"/>
    </source>
</evidence>
<dbReference type="InterPro" id="IPR007235">
    <property type="entry name" value="Glyco_trans_28_C"/>
</dbReference>
<proteinExistence type="predicted"/>
<dbReference type="Gene3D" id="3.40.50.1820">
    <property type="entry name" value="alpha/beta hydrolase"/>
    <property type="match status" value="1"/>
</dbReference>
<organism evidence="3 4">
    <name type="scientific">Microlunatus ginsengisoli</name>
    <dbReference type="NCBI Taxonomy" id="363863"/>
    <lineage>
        <taxon>Bacteria</taxon>
        <taxon>Bacillati</taxon>
        <taxon>Actinomycetota</taxon>
        <taxon>Actinomycetes</taxon>
        <taxon>Propionibacteriales</taxon>
        <taxon>Propionibacteriaceae</taxon>
        <taxon>Microlunatus</taxon>
    </lineage>
</organism>
<dbReference type="Pfam" id="PF04101">
    <property type="entry name" value="Glyco_tran_28_C"/>
    <property type="match status" value="1"/>
</dbReference>
<dbReference type="EMBL" id="BAABAB010000014">
    <property type="protein sequence ID" value="GAA3617870.1"/>
    <property type="molecule type" value="Genomic_DNA"/>
</dbReference>
<name>A0ABP6ZU75_9ACTN</name>
<dbReference type="PANTHER" id="PTHR43433:SF5">
    <property type="entry name" value="AB HYDROLASE-1 DOMAIN-CONTAINING PROTEIN"/>
    <property type="match status" value="1"/>
</dbReference>
<dbReference type="Gene3D" id="3.40.50.2000">
    <property type="entry name" value="Glycogen Phosphorylase B"/>
    <property type="match status" value="1"/>
</dbReference>
<dbReference type="RefSeq" id="WP_344803994.1">
    <property type="nucleotide sequence ID" value="NZ_BAABAB010000014.1"/>
</dbReference>
<keyword evidence="4" id="KW-1185">Reference proteome</keyword>
<feature type="domain" description="Glycosyl transferase family 28 C-terminal" evidence="2">
    <location>
        <begin position="565"/>
        <end position="668"/>
    </location>
</feature>
<accession>A0ABP6ZU75</accession>
<feature type="domain" description="AB hydrolase-1" evidence="1">
    <location>
        <begin position="59"/>
        <end position="291"/>
    </location>
</feature>
<dbReference type="SUPFAM" id="SSF53756">
    <property type="entry name" value="UDP-Glycosyltransferase/glycogen phosphorylase"/>
    <property type="match status" value="1"/>
</dbReference>
<protein>
    <recommendedName>
        <fullName evidence="5">Pimeloyl-ACP methyl ester carboxylesterase</fullName>
    </recommendedName>
</protein>
<dbReference type="Proteomes" id="UP001501490">
    <property type="component" value="Unassembled WGS sequence"/>
</dbReference>
<dbReference type="InterPro" id="IPR050471">
    <property type="entry name" value="AB_hydrolase"/>
</dbReference>
<dbReference type="SUPFAM" id="SSF53474">
    <property type="entry name" value="alpha/beta-Hydrolases"/>
    <property type="match status" value="1"/>
</dbReference>
<dbReference type="Pfam" id="PF00561">
    <property type="entry name" value="Abhydrolase_1"/>
    <property type="match status" value="1"/>
</dbReference>
<dbReference type="PANTHER" id="PTHR43433">
    <property type="entry name" value="HYDROLASE, ALPHA/BETA FOLD FAMILY PROTEIN"/>
    <property type="match status" value="1"/>
</dbReference>
<evidence type="ECO:0000313" key="4">
    <source>
        <dbReference type="Proteomes" id="UP001501490"/>
    </source>
</evidence>
<evidence type="ECO:0008006" key="5">
    <source>
        <dbReference type="Google" id="ProtNLM"/>
    </source>
</evidence>
<dbReference type="InterPro" id="IPR029058">
    <property type="entry name" value="AB_hydrolase_fold"/>
</dbReference>
<dbReference type="InterPro" id="IPR000073">
    <property type="entry name" value="AB_hydrolase_1"/>
</dbReference>
<reference evidence="4" key="1">
    <citation type="journal article" date="2019" name="Int. J. Syst. Evol. Microbiol.">
        <title>The Global Catalogue of Microorganisms (GCM) 10K type strain sequencing project: providing services to taxonomists for standard genome sequencing and annotation.</title>
        <authorList>
            <consortium name="The Broad Institute Genomics Platform"/>
            <consortium name="The Broad Institute Genome Sequencing Center for Infectious Disease"/>
            <person name="Wu L."/>
            <person name="Ma J."/>
        </authorList>
    </citation>
    <scope>NUCLEOTIDE SEQUENCE [LARGE SCALE GENOMIC DNA]</scope>
    <source>
        <strain evidence="4">JCM 16929</strain>
    </source>
</reference>